<evidence type="ECO:0000256" key="1">
    <source>
        <dbReference type="ARBA" id="ARBA00022801"/>
    </source>
</evidence>
<feature type="region of interest" description="Disordered" evidence="4">
    <location>
        <begin position="327"/>
        <end position="450"/>
    </location>
</feature>
<evidence type="ECO:0000256" key="2">
    <source>
        <dbReference type="ARBA" id="ARBA00023295"/>
    </source>
</evidence>
<organism evidence="6 7">
    <name type="scientific">Streptacidiphilus fuscans</name>
    <dbReference type="NCBI Taxonomy" id="2789292"/>
    <lineage>
        <taxon>Bacteria</taxon>
        <taxon>Bacillati</taxon>
        <taxon>Actinomycetota</taxon>
        <taxon>Actinomycetes</taxon>
        <taxon>Kitasatosporales</taxon>
        <taxon>Streptomycetaceae</taxon>
        <taxon>Streptacidiphilus</taxon>
    </lineage>
</organism>
<feature type="compositionally biased region" description="Pro residues" evidence="4">
    <location>
        <begin position="398"/>
        <end position="407"/>
    </location>
</feature>
<evidence type="ECO:0000313" key="7">
    <source>
        <dbReference type="Proteomes" id="UP000657385"/>
    </source>
</evidence>
<dbReference type="EMBL" id="JADPRT010000016">
    <property type="protein sequence ID" value="MBF9072331.1"/>
    <property type="molecule type" value="Genomic_DNA"/>
</dbReference>
<feature type="active site" description="Proton donor" evidence="3">
    <location>
        <position position="173"/>
    </location>
</feature>
<comment type="caution">
    <text evidence="6">The sequence shown here is derived from an EMBL/GenBank/DDBJ whole genome shotgun (WGS) entry which is preliminary data.</text>
</comment>
<protein>
    <recommendedName>
        <fullName evidence="5">GH26 domain-containing protein</fullName>
    </recommendedName>
</protein>
<feature type="compositionally biased region" description="Low complexity" evidence="4">
    <location>
        <begin position="373"/>
        <end position="397"/>
    </location>
</feature>
<keyword evidence="1 3" id="KW-0378">Hydrolase</keyword>
<feature type="domain" description="GH26" evidence="5">
    <location>
        <begin position="1"/>
        <end position="342"/>
    </location>
</feature>
<dbReference type="GO" id="GO:0004553">
    <property type="term" value="F:hydrolase activity, hydrolyzing O-glycosyl compounds"/>
    <property type="evidence" value="ECO:0007669"/>
    <property type="project" value="InterPro"/>
</dbReference>
<feature type="compositionally biased region" description="Pro residues" evidence="4">
    <location>
        <begin position="336"/>
        <end position="352"/>
    </location>
</feature>
<dbReference type="InterPro" id="IPR017853">
    <property type="entry name" value="GH"/>
</dbReference>
<feature type="compositionally biased region" description="Pro residues" evidence="4">
    <location>
        <begin position="360"/>
        <end position="372"/>
    </location>
</feature>
<accession>A0A931BB17</accession>
<dbReference type="InterPro" id="IPR022790">
    <property type="entry name" value="GH26_dom"/>
</dbReference>
<evidence type="ECO:0000259" key="5">
    <source>
        <dbReference type="PROSITE" id="PS51764"/>
    </source>
</evidence>
<dbReference type="Pfam" id="PF02156">
    <property type="entry name" value="Glyco_hydro_26"/>
    <property type="match status" value="1"/>
</dbReference>
<keyword evidence="7" id="KW-1185">Reference proteome</keyword>
<dbReference type="SUPFAM" id="SSF51445">
    <property type="entry name" value="(Trans)glycosidases"/>
    <property type="match status" value="1"/>
</dbReference>
<gene>
    <name evidence="6" type="ORF">I2501_30335</name>
</gene>
<dbReference type="AlphaFoldDB" id="A0A931BB17"/>
<sequence length="450" mass="48448">MGALLLVFAAGADLLTPGNPARFGAAQAQSGDALVADGQPWQDNTVLPAHTVPFGAFLGSDFADSAQSRMSVWLHNADLQVGHTYLPGENWSDIEGSPGLLAPWAQWRLSRRDRIFVLAVPMQAQNEDNLSDDDVASLLQQAATGANDGHFLTLARRLVALGIPDTVITLGWEMNGITYTSRCGPDPTDWKTYWRRIVHVMRSVPGQKFRFDFTANRGPDDHPWTDCYPGDDVTDVIGMDNYDQGPGETFADYVTEQYGLLDQVRFASAHHKPVSYPEWGMFRHGDDPTFMRDMIDWMETHDTLYQTITDYCPHGVLNCDQNPQSSSVYQQMMSDQPPPLPGPSPTPSPSPSPTRSTGPSPTPTAQPSPVPTPTAAASATPTVAPDQSPTATPTTGPTTPPAVPLPSPTCHRRRDSGPCPGPAGQPVPSPAPSSPAPLPGSTRVKLPGRS</sequence>
<feature type="compositionally biased region" description="Pro residues" evidence="4">
    <location>
        <begin position="419"/>
        <end position="438"/>
    </location>
</feature>
<dbReference type="Gene3D" id="3.20.20.80">
    <property type="entry name" value="Glycosidases"/>
    <property type="match status" value="1"/>
</dbReference>
<keyword evidence="2 3" id="KW-0326">Glycosidase</keyword>
<evidence type="ECO:0000256" key="4">
    <source>
        <dbReference type="SAM" id="MobiDB-lite"/>
    </source>
</evidence>
<name>A0A931BB17_9ACTN</name>
<evidence type="ECO:0000256" key="3">
    <source>
        <dbReference type="PROSITE-ProRule" id="PRU01100"/>
    </source>
</evidence>
<feature type="active site" description="Nucleophile" evidence="3">
    <location>
        <position position="278"/>
    </location>
</feature>
<comment type="similarity">
    <text evidence="3">Belongs to the glycosyl hydrolase 26 family.</text>
</comment>
<dbReference type="Proteomes" id="UP000657385">
    <property type="component" value="Unassembled WGS sequence"/>
</dbReference>
<reference evidence="6" key="1">
    <citation type="submission" date="2020-11" db="EMBL/GenBank/DDBJ databases">
        <title>Isolation and identification of active actinomycetes.</title>
        <authorList>
            <person name="Yu B."/>
        </authorList>
    </citation>
    <scope>NUCLEOTIDE SEQUENCE</scope>
    <source>
        <strain evidence="6">NEAU-YB345</strain>
    </source>
</reference>
<dbReference type="PROSITE" id="PS51764">
    <property type="entry name" value="GH26"/>
    <property type="match status" value="1"/>
</dbReference>
<proteinExistence type="inferred from homology"/>
<evidence type="ECO:0000313" key="6">
    <source>
        <dbReference type="EMBL" id="MBF9072331.1"/>
    </source>
</evidence>